<comment type="caution">
    <text evidence="1">The sequence shown here is derived from an EMBL/GenBank/DDBJ whole genome shotgun (WGS) entry which is preliminary data.</text>
</comment>
<name>A0A644WPY1_9ZZZZ</name>
<dbReference type="EMBL" id="VSSQ01001032">
    <property type="protein sequence ID" value="MPM04363.1"/>
    <property type="molecule type" value="Genomic_DNA"/>
</dbReference>
<sequence length="329" mass="37322">MTDPEKLSAEIFNISSRVEFEEIALEVFEWVYANNSIYRTFCDNLKRTPDTVSSTDMIPFVPVNLFRYNKLLADGYKAQLHFETSGTTANETGRHYIADPSLYITSAMNCFGNFYGNIEDYTILALLPGYLERQHSSLVYMVDHWIKNSKNPESGFYLYEHEKLFNTLNSLQSRNQKTILIGVTHALVDFSEKYTLNFPELIVMETGGMKGRRMELPRTELHSLLKKSFGVPSIHSEYGMTELLSQAYSKAAGIFHCPPWMRVLLRDINDPLAPPQNKVSGAINIIDLANIYSCPFIATDDSGILHDDGSFEITGRIDFSVIRGCSTMI</sequence>
<protein>
    <recommendedName>
        <fullName evidence="2">Acyl-protein synthetase LuxE domain-containing protein</fullName>
    </recommendedName>
</protein>
<gene>
    <name evidence="1" type="ORF">SDC9_50640</name>
</gene>
<evidence type="ECO:0000313" key="1">
    <source>
        <dbReference type="EMBL" id="MPM04363.1"/>
    </source>
</evidence>
<accession>A0A644WPY1</accession>
<evidence type="ECO:0008006" key="2">
    <source>
        <dbReference type="Google" id="ProtNLM"/>
    </source>
</evidence>
<organism evidence="1">
    <name type="scientific">bioreactor metagenome</name>
    <dbReference type="NCBI Taxonomy" id="1076179"/>
    <lineage>
        <taxon>unclassified sequences</taxon>
        <taxon>metagenomes</taxon>
        <taxon>ecological metagenomes</taxon>
    </lineage>
</organism>
<dbReference type="SUPFAM" id="SSF56801">
    <property type="entry name" value="Acetyl-CoA synthetase-like"/>
    <property type="match status" value="1"/>
</dbReference>
<dbReference type="AlphaFoldDB" id="A0A644WPY1"/>
<reference evidence="1" key="1">
    <citation type="submission" date="2019-08" db="EMBL/GenBank/DDBJ databases">
        <authorList>
            <person name="Kucharzyk K."/>
            <person name="Murdoch R.W."/>
            <person name="Higgins S."/>
            <person name="Loffler F."/>
        </authorList>
    </citation>
    <scope>NUCLEOTIDE SEQUENCE</scope>
</reference>
<proteinExistence type="predicted"/>